<feature type="transmembrane region" description="Helical" evidence="7">
    <location>
        <begin position="6"/>
        <end position="26"/>
    </location>
</feature>
<dbReference type="InterPro" id="IPR038430">
    <property type="entry name" value="NDAH_ubi_oxred_su3_sf"/>
</dbReference>
<dbReference type="EMBL" id="DUAV01000004">
    <property type="protein sequence ID" value="HIG62963.1"/>
    <property type="molecule type" value="Genomic_DNA"/>
</dbReference>
<protein>
    <submittedName>
        <fullName evidence="8">NADH-quinone oxidoreductase subunit A</fullName>
    </submittedName>
</protein>
<evidence type="ECO:0000256" key="2">
    <source>
        <dbReference type="ARBA" id="ARBA00008472"/>
    </source>
</evidence>
<sequence>MLGHDYIPIGIFAVIALMFPLMNFFMSRFFRPDYGNPLKRSTYECGETPVGEAHIQFHFQYYMFAILFVVFDLVVVFLMLWVLVYTSLDTSAKLVMFIFVGMTLLALYYALKKEEVIWI</sequence>
<keyword evidence="5 7" id="KW-1133">Transmembrane helix</keyword>
<feature type="transmembrane region" description="Helical" evidence="7">
    <location>
        <begin position="90"/>
        <end position="111"/>
    </location>
</feature>
<reference evidence="9" key="1">
    <citation type="journal article" date="2019" name="bioRxiv">
        <title>Genome diversification in globally distributed novel marine Proteobacteria is linked to environmental adaptation.</title>
        <authorList>
            <person name="Zhou Z."/>
            <person name="Tran P.Q."/>
            <person name="Kieft K."/>
            <person name="Anantharaman K."/>
        </authorList>
    </citation>
    <scope>NUCLEOTIDE SEQUENCE [LARGE SCALE GENOMIC DNA]</scope>
</reference>
<organism evidence="8 9">
    <name type="scientific">Marine Group III euryarchaeote</name>
    <dbReference type="NCBI Taxonomy" id="2173149"/>
    <lineage>
        <taxon>Archaea</taxon>
        <taxon>Methanobacteriati</taxon>
        <taxon>Thermoplasmatota</taxon>
        <taxon>Thermoplasmata</taxon>
        <taxon>Candidatus Thermoprofundales</taxon>
    </lineage>
</organism>
<evidence type="ECO:0000256" key="4">
    <source>
        <dbReference type="ARBA" id="ARBA00022692"/>
    </source>
</evidence>
<keyword evidence="3" id="KW-0813">Transport</keyword>
<dbReference type="AlphaFoldDB" id="A0A7C8DCE4"/>
<evidence type="ECO:0000256" key="7">
    <source>
        <dbReference type="SAM" id="Phobius"/>
    </source>
</evidence>
<proteinExistence type="inferred from homology"/>
<comment type="caution">
    <text evidence="8">The sequence shown here is derived from an EMBL/GenBank/DDBJ whole genome shotgun (WGS) entry which is preliminary data.</text>
</comment>
<evidence type="ECO:0000256" key="5">
    <source>
        <dbReference type="ARBA" id="ARBA00022989"/>
    </source>
</evidence>
<dbReference type="GO" id="GO:0008137">
    <property type="term" value="F:NADH dehydrogenase (ubiquinone) activity"/>
    <property type="evidence" value="ECO:0007669"/>
    <property type="project" value="InterPro"/>
</dbReference>
<name>A0A7C8DCE4_9ARCH</name>
<accession>A0A7C8DCE4</accession>
<dbReference type="Proteomes" id="UP000589516">
    <property type="component" value="Unassembled WGS sequence"/>
</dbReference>
<comment type="similarity">
    <text evidence="2">Belongs to the complex I subunit 3 family.</text>
</comment>
<dbReference type="GO" id="GO:0030964">
    <property type="term" value="C:NADH dehydrogenase complex"/>
    <property type="evidence" value="ECO:0007669"/>
    <property type="project" value="TreeGrafter"/>
</dbReference>
<dbReference type="PANTHER" id="PTHR11058:SF9">
    <property type="entry name" value="NADH-UBIQUINONE OXIDOREDUCTASE CHAIN 3"/>
    <property type="match status" value="1"/>
</dbReference>
<gene>
    <name evidence="8" type="ORF">EYQ16_00340</name>
</gene>
<comment type="subcellular location">
    <subcellularLocation>
        <location evidence="1">Membrane</location>
    </subcellularLocation>
</comment>
<evidence type="ECO:0000313" key="9">
    <source>
        <dbReference type="Proteomes" id="UP000589516"/>
    </source>
</evidence>
<dbReference type="Gene3D" id="1.20.58.1610">
    <property type="entry name" value="NADH:ubiquinone/plastoquinone oxidoreductase, chain 3"/>
    <property type="match status" value="1"/>
</dbReference>
<feature type="transmembrane region" description="Helical" evidence="7">
    <location>
        <begin position="61"/>
        <end position="84"/>
    </location>
</feature>
<evidence type="ECO:0000256" key="6">
    <source>
        <dbReference type="ARBA" id="ARBA00023136"/>
    </source>
</evidence>
<dbReference type="InterPro" id="IPR000440">
    <property type="entry name" value="NADH_UbQ/plastoQ_OxRdtase_su3"/>
</dbReference>
<keyword evidence="4 7" id="KW-0812">Transmembrane</keyword>
<evidence type="ECO:0000256" key="3">
    <source>
        <dbReference type="ARBA" id="ARBA00022448"/>
    </source>
</evidence>
<keyword evidence="6 7" id="KW-0472">Membrane</keyword>
<evidence type="ECO:0000313" key="8">
    <source>
        <dbReference type="EMBL" id="HIG62963.1"/>
    </source>
</evidence>
<evidence type="ECO:0000256" key="1">
    <source>
        <dbReference type="ARBA" id="ARBA00004370"/>
    </source>
</evidence>
<dbReference type="Pfam" id="PF00507">
    <property type="entry name" value="Oxidored_q4"/>
    <property type="match status" value="1"/>
</dbReference>
<dbReference type="PANTHER" id="PTHR11058">
    <property type="entry name" value="NADH-UBIQUINONE OXIDOREDUCTASE CHAIN 3"/>
    <property type="match status" value="1"/>
</dbReference>